<dbReference type="RefSeq" id="WP_059393703.1">
    <property type="nucleotide sequence ID" value="NZ_CAUZLX010000006.1"/>
</dbReference>
<feature type="transmembrane region" description="Helical" evidence="1">
    <location>
        <begin position="62"/>
        <end position="81"/>
    </location>
</feature>
<dbReference type="EMBL" id="DF968081">
    <property type="protein sequence ID" value="GAP04270.1"/>
    <property type="molecule type" value="Genomic_DNA"/>
</dbReference>
<keyword evidence="1" id="KW-1133">Transmembrane helix</keyword>
<name>A0A3F3HAG6_9LACO</name>
<evidence type="ECO:0000313" key="2">
    <source>
        <dbReference type="EMBL" id="GAP04270.1"/>
    </source>
</evidence>
<feature type="transmembrane region" description="Helical" evidence="1">
    <location>
        <begin position="6"/>
        <end position="24"/>
    </location>
</feature>
<keyword evidence="1" id="KW-0472">Membrane</keyword>
<sequence length="85" mass="9691">MSWLINMFIIFVITWVAITSMEKLKTITEQSKRKKLSLSFGALYIIFGLIITFVSIEVHQSAWSTNGAFMIGFGIAIPLILRKQH</sequence>
<reference evidence="2" key="1">
    <citation type="journal article" date="2015" name="BMC Genomics">
        <title>Comparative genomics of Fructobacillus spp. and Leuconostoc spp. reveals niche-specific evolution of Fructobacillus spp.</title>
        <authorList>
            <person name="Endo A."/>
            <person name="Tanizawa Y."/>
            <person name="Tanaka N."/>
            <person name="Maeno S."/>
            <person name="Kumar H."/>
            <person name="Shiwa Y."/>
            <person name="Okada S."/>
            <person name="Yoshikawa H."/>
            <person name="Dicks L."/>
            <person name="Nakagawa J."/>
            <person name="Arita M."/>
        </authorList>
    </citation>
    <scope>NUCLEOTIDE SEQUENCE [LARGE SCALE GENOMIC DNA]</scope>
    <source>
        <strain evidence="2">F214-1</strain>
    </source>
</reference>
<protein>
    <submittedName>
        <fullName evidence="2">ABC transporter</fullName>
    </submittedName>
</protein>
<proteinExistence type="predicted"/>
<gene>
    <name evidence="2" type="ORF">FTRO_0040050</name>
</gene>
<feature type="transmembrane region" description="Helical" evidence="1">
    <location>
        <begin position="36"/>
        <end position="56"/>
    </location>
</feature>
<keyword evidence="1" id="KW-0812">Transmembrane</keyword>
<accession>A0A3F3HAG6</accession>
<organism evidence="2">
    <name type="scientific">Fructobacillus tropaeoli</name>
    <dbReference type="NCBI Taxonomy" id="709323"/>
    <lineage>
        <taxon>Bacteria</taxon>
        <taxon>Bacillati</taxon>
        <taxon>Bacillota</taxon>
        <taxon>Bacilli</taxon>
        <taxon>Lactobacillales</taxon>
        <taxon>Lactobacillaceae</taxon>
        <taxon>Fructobacillus</taxon>
    </lineage>
</organism>
<dbReference type="Proteomes" id="UP000064514">
    <property type="component" value="Unassembled WGS sequence"/>
</dbReference>
<evidence type="ECO:0000256" key="1">
    <source>
        <dbReference type="SAM" id="Phobius"/>
    </source>
</evidence>
<dbReference type="AlphaFoldDB" id="A0A3F3HAG6"/>